<reference evidence="12" key="1">
    <citation type="submission" date="2019-04" db="EMBL/GenBank/DDBJ databases">
        <title>Nocardioides xinjiangensis sp. nov.</title>
        <authorList>
            <person name="Liu S."/>
        </authorList>
    </citation>
    <scope>NUCLEOTIDE SEQUENCE [LARGE SCALE GENOMIC DNA]</scope>
    <source>
        <strain evidence="12">18</strain>
    </source>
</reference>
<dbReference type="InterPro" id="IPR000192">
    <property type="entry name" value="Aminotrans_V_dom"/>
</dbReference>
<dbReference type="InterPro" id="IPR015424">
    <property type="entry name" value="PyrdxlP-dep_Trfase"/>
</dbReference>
<dbReference type="EC" id="2.8.1.7" evidence="3 8"/>
<evidence type="ECO:0000256" key="1">
    <source>
        <dbReference type="ARBA" id="ARBA00001933"/>
    </source>
</evidence>
<evidence type="ECO:0000256" key="9">
    <source>
        <dbReference type="SAM" id="MobiDB-lite"/>
    </source>
</evidence>
<evidence type="ECO:0000313" key="12">
    <source>
        <dbReference type="Proteomes" id="UP000308760"/>
    </source>
</evidence>
<dbReference type="NCBIfam" id="TIGR01979">
    <property type="entry name" value="sufS"/>
    <property type="match status" value="1"/>
</dbReference>
<name>A0A4S8Q2S1_9ACTN</name>
<organism evidence="11 12">
    <name type="scientific">Glycomyces buryatensis</name>
    <dbReference type="NCBI Taxonomy" id="2570927"/>
    <lineage>
        <taxon>Bacteria</taxon>
        <taxon>Bacillati</taxon>
        <taxon>Actinomycetota</taxon>
        <taxon>Actinomycetes</taxon>
        <taxon>Glycomycetales</taxon>
        <taxon>Glycomycetaceae</taxon>
        <taxon>Glycomyces</taxon>
    </lineage>
</organism>
<dbReference type="CDD" id="cd06453">
    <property type="entry name" value="SufS_like"/>
    <property type="match status" value="1"/>
</dbReference>
<dbReference type="GO" id="GO:0006534">
    <property type="term" value="P:cysteine metabolic process"/>
    <property type="evidence" value="ECO:0007669"/>
    <property type="project" value="UniProtKB-UniRule"/>
</dbReference>
<evidence type="ECO:0000259" key="10">
    <source>
        <dbReference type="Pfam" id="PF00266"/>
    </source>
</evidence>
<keyword evidence="12" id="KW-1185">Reference proteome</keyword>
<evidence type="ECO:0000256" key="5">
    <source>
        <dbReference type="ARBA" id="ARBA00022898"/>
    </source>
</evidence>
<dbReference type="GO" id="GO:0030170">
    <property type="term" value="F:pyridoxal phosphate binding"/>
    <property type="evidence" value="ECO:0007669"/>
    <property type="project" value="UniProtKB-UniRule"/>
</dbReference>
<keyword evidence="5 8" id="KW-0663">Pyridoxal phosphate</keyword>
<dbReference type="Gene3D" id="3.40.640.10">
    <property type="entry name" value="Type I PLP-dependent aspartate aminotransferase-like (Major domain)"/>
    <property type="match status" value="1"/>
</dbReference>
<evidence type="ECO:0000256" key="4">
    <source>
        <dbReference type="ARBA" id="ARBA00022679"/>
    </source>
</evidence>
<evidence type="ECO:0000256" key="6">
    <source>
        <dbReference type="ARBA" id="ARBA00050776"/>
    </source>
</evidence>
<reference evidence="11 12" key="2">
    <citation type="submission" date="2019-05" db="EMBL/GenBank/DDBJ databases">
        <title>Glycomyces buryatensis sp. nov.</title>
        <authorList>
            <person name="Nikitina E."/>
        </authorList>
    </citation>
    <scope>NUCLEOTIDE SEQUENCE [LARGE SCALE GENOMIC DNA]</scope>
    <source>
        <strain evidence="11 12">18</strain>
    </source>
</reference>
<dbReference type="PROSITE" id="PS00595">
    <property type="entry name" value="AA_TRANSFER_CLASS_5"/>
    <property type="match status" value="1"/>
</dbReference>
<gene>
    <name evidence="11" type="ORF">FAB82_18765</name>
</gene>
<dbReference type="SUPFAM" id="SSF53383">
    <property type="entry name" value="PLP-dependent transferases"/>
    <property type="match status" value="1"/>
</dbReference>
<comment type="catalytic activity">
    <reaction evidence="6 8">
        <text>(sulfur carrier)-H + L-cysteine = (sulfur carrier)-SH + L-alanine</text>
        <dbReference type="Rhea" id="RHEA:43892"/>
        <dbReference type="Rhea" id="RHEA-COMP:14737"/>
        <dbReference type="Rhea" id="RHEA-COMP:14739"/>
        <dbReference type="ChEBI" id="CHEBI:29917"/>
        <dbReference type="ChEBI" id="CHEBI:35235"/>
        <dbReference type="ChEBI" id="CHEBI:57972"/>
        <dbReference type="ChEBI" id="CHEBI:64428"/>
        <dbReference type="EC" id="2.8.1.7"/>
    </reaction>
</comment>
<evidence type="ECO:0000256" key="2">
    <source>
        <dbReference type="ARBA" id="ARBA00010447"/>
    </source>
</evidence>
<keyword evidence="4 8" id="KW-0808">Transferase</keyword>
<dbReference type="InterPro" id="IPR010970">
    <property type="entry name" value="Cys_dSase_SufS"/>
</dbReference>
<comment type="cofactor">
    <cofactor evidence="1 7">
        <name>pyridoxal 5'-phosphate</name>
        <dbReference type="ChEBI" id="CHEBI:597326"/>
    </cofactor>
</comment>
<comment type="caution">
    <text evidence="11">The sequence shown here is derived from an EMBL/GenBank/DDBJ whole genome shotgun (WGS) entry which is preliminary data.</text>
</comment>
<feature type="compositionally biased region" description="Polar residues" evidence="9">
    <location>
        <begin position="12"/>
        <end position="25"/>
    </location>
</feature>
<sequence length="460" mass="49328">MAASPKRAGPSSPRSSKPRATSPTSAPRPLSPQERGSPVEAVSKLDVEAVRADFPILRRMIGDKPLAYLDSAATSQRPVQVTEAMRRFTEHSNANISRSVHTLGAEATEAYEGARAKVADFIGARSADEVVFTKNSTEAINLVAYAFQNASVKPGADPRFVLRPGDEVVVTEMEHHANLIPWQQLCERTGAKLRWIGITDVGRLDLEQVDEVINEHTKVVSFVHVANLLGTVNPTSQIVARAREVGALVGLDSSQAVPHIPVDVTELGVDFIAFTGHKMLGPTGIGALWAKAELLDAMPPFQTGGSMIETVSMERTTFAKAPAKFEAGTPPIAEAVGLAAAVDYLDKLGMENVRAHEKELAGYMLRRLETVDGLTVIGPRVPIGRGATVSFDLADVHPHDVGQVLDADGIAVRVGHHCAKPTCVRFGVTATTRASGYVYTTTDEIDRLVAALEKVRKVFA</sequence>
<feature type="domain" description="Aminotransferase class V" evidence="10">
    <location>
        <begin position="68"/>
        <end position="448"/>
    </location>
</feature>
<dbReference type="RefSeq" id="WP_136536070.1">
    <property type="nucleotide sequence ID" value="NZ_STGY01000067.1"/>
</dbReference>
<feature type="region of interest" description="Disordered" evidence="9">
    <location>
        <begin position="1"/>
        <end position="40"/>
    </location>
</feature>
<dbReference type="AlphaFoldDB" id="A0A4S8Q2S1"/>
<accession>A0A4S8Q2S1</accession>
<comment type="function">
    <text evidence="8">Catalyzes the removal of elemental sulfur and selenium atoms from L-cysteine, L-cystine, L-selenocysteine, and L-selenocystine to produce L-alanine.</text>
</comment>
<dbReference type="OrthoDB" id="9804366at2"/>
<evidence type="ECO:0000256" key="3">
    <source>
        <dbReference type="ARBA" id="ARBA00012239"/>
    </source>
</evidence>
<dbReference type="PANTHER" id="PTHR43586:SF8">
    <property type="entry name" value="CYSTEINE DESULFURASE 1, CHLOROPLASTIC"/>
    <property type="match status" value="1"/>
</dbReference>
<dbReference type="Gene3D" id="3.90.1150.10">
    <property type="entry name" value="Aspartate Aminotransferase, domain 1"/>
    <property type="match status" value="1"/>
</dbReference>
<dbReference type="Proteomes" id="UP000308760">
    <property type="component" value="Unassembled WGS sequence"/>
</dbReference>
<evidence type="ECO:0000313" key="11">
    <source>
        <dbReference type="EMBL" id="THV38487.1"/>
    </source>
</evidence>
<proteinExistence type="inferred from homology"/>
<dbReference type="InterPro" id="IPR015421">
    <property type="entry name" value="PyrdxlP-dep_Trfase_major"/>
</dbReference>
<dbReference type="InterPro" id="IPR015422">
    <property type="entry name" value="PyrdxlP-dep_Trfase_small"/>
</dbReference>
<protein>
    <recommendedName>
        <fullName evidence="3 8">Cysteine desulfurase</fullName>
        <ecNumber evidence="3 8">2.8.1.7</ecNumber>
    </recommendedName>
</protein>
<dbReference type="GO" id="GO:0031071">
    <property type="term" value="F:cysteine desulfurase activity"/>
    <property type="evidence" value="ECO:0007669"/>
    <property type="project" value="UniProtKB-UniRule"/>
</dbReference>
<dbReference type="PANTHER" id="PTHR43586">
    <property type="entry name" value="CYSTEINE DESULFURASE"/>
    <property type="match status" value="1"/>
</dbReference>
<dbReference type="Pfam" id="PF00266">
    <property type="entry name" value="Aminotran_5"/>
    <property type="match status" value="1"/>
</dbReference>
<dbReference type="EMBL" id="STGY01000067">
    <property type="protein sequence ID" value="THV38487.1"/>
    <property type="molecule type" value="Genomic_DNA"/>
</dbReference>
<comment type="similarity">
    <text evidence="2 8">Belongs to the class-V pyridoxal-phosphate-dependent aminotransferase family. Csd subfamily.</text>
</comment>
<dbReference type="InterPro" id="IPR020578">
    <property type="entry name" value="Aminotrans_V_PyrdxlP_BS"/>
</dbReference>
<evidence type="ECO:0000256" key="7">
    <source>
        <dbReference type="RuleBase" id="RU004504"/>
    </source>
</evidence>
<evidence type="ECO:0000256" key="8">
    <source>
        <dbReference type="RuleBase" id="RU004506"/>
    </source>
</evidence>